<reference evidence="1 2" key="1">
    <citation type="submission" date="2018-10" db="EMBL/GenBank/DDBJ databases">
        <title>An updated phylogeny of the Alphaproteobacteria reveals that the parasitic Rickettsiales and Holosporales have independent origins.</title>
        <authorList>
            <person name="Munoz-Gomez S.A."/>
            <person name="Hess S."/>
            <person name="Burger G."/>
            <person name="Lang B.F."/>
            <person name="Susko E."/>
            <person name="Slamovits C.H."/>
            <person name="Roger A.J."/>
        </authorList>
    </citation>
    <scope>NUCLEOTIDE SEQUENCE [LARGE SCALE GENOMIC DNA]</scope>
    <source>
        <strain evidence="1">HOLO01</strain>
    </source>
</reference>
<dbReference type="Proteomes" id="UP000293550">
    <property type="component" value="Unassembled WGS sequence"/>
</dbReference>
<keyword evidence="2" id="KW-1185">Reference proteome</keyword>
<dbReference type="EMBL" id="SCFB01000001">
    <property type="protein sequence ID" value="RZI47118.1"/>
    <property type="molecule type" value="Genomic_DNA"/>
</dbReference>
<dbReference type="AlphaFoldDB" id="A0A4Q7DL32"/>
<sequence>MFFYRLLKYSKDYIEQAQEILREKISVKSDEKVKKWAKPLDCDLVETLAKQSIQNSLAFTETAAR</sequence>
<dbReference type="OrthoDB" id="9815354at2"/>
<dbReference type="RefSeq" id="WP_130153230.1">
    <property type="nucleotide sequence ID" value="NZ_SCFB01000001.1"/>
</dbReference>
<evidence type="ECO:0000313" key="1">
    <source>
        <dbReference type="EMBL" id="RZI47118.1"/>
    </source>
</evidence>
<proteinExistence type="predicted"/>
<evidence type="ECO:0000313" key="2">
    <source>
        <dbReference type="Proteomes" id="UP000293550"/>
    </source>
</evidence>
<accession>A0A4Q7DL32</accession>
<protein>
    <submittedName>
        <fullName evidence="1">Uncharacterized protein</fullName>
    </submittedName>
</protein>
<organism evidence="1 2">
    <name type="scientific">Candidatus Finniella inopinata</name>
    <dbReference type="NCBI Taxonomy" id="1696036"/>
    <lineage>
        <taxon>Bacteria</taxon>
        <taxon>Pseudomonadati</taxon>
        <taxon>Pseudomonadota</taxon>
        <taxon>Alphaproteobacteria</taxon>
        <taxon>Holosporales</taxon>
        <taxon>Candidatus Paracaedibacteraceae</taxon>
        <taxon>Candidatus Finniella</taxon>
    </lineage>
</organism>
<comment type="caution">
    <text evidence="1">The sequence shown here is derived from an EMBL/GenBank/DDBJ whole genome shotgun (WGS) entry which is preliminary data.</text>
</comment>
<name>A0A4Q7DL32_9PROT</name>
<gene>
    <name evidence="1" type="ORF">EQU50_00615</name>
</gene>